<name>A0A418YI14_9GAMM</name>
<evidence type="ECO:0008006" key="3">
    <source>
        <dbReference type="Google" id="ProtNLM"/>
    </source>
</evidence>
<protein>
    <recommendedName>
        <fullName evidence="3">MSHA biogenesis protein MshI</fullName>
    </recommendedName>
</protein>
<accession>A0A418YI14</accession>
<dbReference type="Proteomes" id="UP000283255">
    <property type="component" value="Unassembled WGS sequence"/>
</dbReference>
<dbReference type="InterPro" id="IPR043129">
    <property type="entry name" value="ATPase_NBD"/>
</dbReference>
<dbReference type="Gene3D" id="3.30.420.40">
    <property type="match status" value="2"/>
</dbReference>
<proteinExistence type="predicted"/>
<keyword evidence="2" id="KW-1185">Reference proteome</keyword>
<dbReference type="RefSeq" id="WP_119909615.1">
    <property type="nucleotide sequence ID" value="NZ_QZCH01000003.1"/>
</dbReference>
<dbReference type="OrthoDB" id="5296002at2"/>
<dbReference type="SUPFAM" id="SSF53067">
    <property type="entry name" value="Actin-like ATPase domain"/>
    <property type="match status" value="1"/>
</dbReference>
<evidence type="ECO:0000313" key="2">
    <source>
        <dbReference type="Proteomes" id="UP000283255"/>
    </source>
</evidence>
<sequence>MLKGLFSKSSSGCLGIYLRPDYVALAVFEGGQLVSNKSVSIPSSEQWLTSISQLVSETGAKKLPVSLAISPHFYQQLQVDKPNVPNDELASALPFAIKDLITESVFELAIDYYDVPPVPMMTEKVTVVYSQKSIIQKAVDVMAELDLPINNIATEELALTNLMTAEKETQMLIHQVQGDDVVVSIVRDNMLYFSRKIRGFQALGQQVEPLDTFLMDGLGLELQRSLDYVIGQLKIADVSKILLAVPGESGDLIASNLSETLDRKVDVFQFQQQGVDVNAMPAIGAGVSQ</sequence>
<comment type="caution">
    <text evidence="1">The sequence shown here is derived from an EMBL/GenBank/DDBJ whole genome shotgun (WGS) entry which is preliminary data.</text>
</comment>
<dbReference type="AlphaFoldDB" id="A0A418YI14"/>
<reference evidence="1 2" key="1">
    <citation type="submission" date="2018-09" db="EMBL/GenBank/DDBJ databases">
        <authorList>
            <person name="Wang F."/>
        </authorList>
    </citation>
    <scope>NUCLEOTIDE SEQUENCE [LARGE SCALE GENOMIC DNA]</scope>
    <source>
        <strain evidence="1 2">PLHSC7-2</strain>
    </source>
</reference>
<dbReference type="EMBL" id="QZCH01000003">
    <property type="protein sequence ID" value="RJG49969.1"/>
    <property type="molecule type" value="Genomic_DNA"/>
</dbReference>
<gene>
    <name evidence="1" type="ORF">D1Z90_04810</name>
</gene>
<reference evidence="1 2" key="2">
    <citation type="submission" date="2019-01" db="EMBL/GenBank/DDBJ databases">
        <title>Motilimonas pumilus sp. nov., isolated from the gut of sea cucumber (Apostichopus japonicus).</title>
        <authorList>
            <person name="Wang F.-Q."/>
            <person name="Ren L.-H."/>
            <person name="Lin Y.-W."/>
            <person name="Sun G.-H."/>
            <person name="Du Z.-J."/>
            <person name="Zhao J.-X."/>
            <person name="Liu X.-J."/>
            <person name="Liu L.-J."/>
        </authorList>
    </citation>
    <scope>NUCLEOTIDE SEQUENCE [LARGE SCALE GENOMIC DNA]</scope>
    <source>
        <strain evidence="1 2">PLHSC7-2</strain>
    </source>
</reference>
<evidence type="ECO:0000313" key="1">
    <source>
        <dbReference type="EMBL" id="RJG49969.1"/>
    </source>
</evidence>
<organism evidence="1 2">
    <name type="scientific">Motilimonas pumila</name>
    <dbReference type="NCBI Taxonomy" id="2303987"/>
    <lineage>
        <taxon>Bacteria</taxon>
        <taxon>Pseudomonadati</taxon>
        <taxon>Pseudomonadota</taxon>
        <taxon>Gammaproteobacteria</taxon>
        <taxon>Alteromonadales</taxon>
        <taxon>Alteromonadales genera incertae sedis</taxon>
        <taxon>Motilimonas</taxon>
    </lineage>
</organism>
<dbReference type="Gene3D" id="3.30.1490.300">
    <property type="match status" value="1"/>
</dbReference>